<feature type="region of interest" description="Disordered" evidence="1">
    <location>
        <begin position="639"/>
        <end position="663"/>
    </location>
</feature>
<protein>
    <submittedName>
        <fullName evidence="2">Uncharacterized protein</fullName>
    </submittedName>
</protein>
<organism evidence="2 3">
    <name type="scientific">Chlamydomonas eustigma</name>
    <dbReference type="NCBI Taxonomy" id="1157962"/>
    <lineage>
        <taxon>Eukaryota</taxon>
        <taxon>Viridiplantae</taxon>
        <taxon>Chlorophyta</taxon>
        <taxon>core chlorophytes</taxon>
        <taxon>Chlorophyceae</taxon>
        <taxon>CS clade</taxon>
        <taxon>Chlamydomonadales</taxon>
        <taxon>Chlamydomonadaceae</taxon>
        <taxon>Chlamydomonas</taxon>
    </lineage>
</organism>
<gene>
    <name evidence="2" type="ORF">CEUSTIGMA_g9738.t1</name>
</gene>
<keyword evidence="3" id="KW-1185">Reference proteome</keyword>
<accession>A0A250XHB4</accession>
<sequence>MSAPILNHSVIQDHILDGIDGVEGNRYMTSPESHLISKCPAPGLGSSDQYGHEQSIMALRDEEYPGKHIASVVSSLSRFSVRSADTASQELLSYLSTDPAGKPSMSSFKTASRLSAEDLREHRIQVSLDFMSLSQDHPQLSEMLVNKTGIPGFGYARGHRGHNKAPDRSNASRCVGGGATFSRDDDGDRVTEDMAQRVLIPACHLWLSDMCSATLQPRKHRGKVGSGAVLVKLLDDLVTDDRFQVGDIVHVIGHVSIGPLLSNTCVSTACGPSVNTAPVDGKFLNRHQLPQDAWCSTDDALLPYAHRPVAVSNSFWSTRASTSLQVEALYCRKVPCKGGHAIWGLPPSLCQQSGSSSRAAPANTLLPARPDLQDLCTCLNKVVGMPVSLDLSLALLLSAAASASISAHESSQEAAIQSAHAGHQGVLLDFSVKVCGEAGIASRSSQICLHISQAGSNDPALVNRILKVSAAALSPHSIFFSAAAADDPVIPCITKNTIPLNSGRQSNVRVLGASTLTMCNRGILVVDADAITPEHAMKTYRILGESLLHRQALIPAGNKSGFNTSRPLLLQPTNRGMKSKPGTAASADGFNGRKSLYTEGFSGAVLPCIADSTDCPVTTTATVWAATHSKSLTVGGCAGDQAGSERSNDGVKKTSKSSFMRRGNYPPLPSTGFDLVLQFECSEEVMMDQVLHNNKPDVEDDNDLNNYGITSGELLTLNAGTFSHPPQQQQAAAAVAALRCHMYSVALQSLSSTELEKLDGHFNSSDYPRLHSHSMLCPQTASACGSGDHKMATGGRGVTDHSFEKGCWAAGFTPMALAMLQAYVMSVRQALGAGLQLISHAELSILLTKLSRGCAQLLLKGQNVGLHPECTVAILLTELTIRNRFGSSYVNARVPQQLFSLSAEATVSDQLISLHQALELTLQMPSTPR</sequence>
<evidence type="ECO:0000313" key="2">
    <source>
        <dbReference type="EMBL" id="GAX82309.1"/>
    </source>
</evidence>
<evidence type="ECO:0000313" key="3">
    <source>
        <dbReference type="Proteomes" id="UP000232323"/>
    </source>
</evidence>
<dbReference type="AlphaFoldDB" id="A0A250XHB4"/>
<evidence type="ECO:0000256" key="1">
    <source>
        <dbReference type="SAM" id="MobiDB-lite"/>
    </source>
</evidence>
<dbReference type="EMBL" id="BEGY01000078">
    <property type="protein sequence ID" value="GAX82309.1"/>
    <property type="molecule type" value="Genomic_DNA"/>
</dbReference>
<reference evidence="2 3" key="1">
    <citation type="submission" date="2017-08" db="EMBL/GenBank/DDBJ databases">
        <title>Acidophilic green algal genome provides insights into adaptation to an acidic environment.</title>
        <authorList>
            <person name="Hirooka S."/>
            <person name="Hirose Y."/>
            <person name="Kanesaki Y."/>
            <person name="Higuchi S."/>
            <person name="Fujiwara T."/>
            <person name="Onuma R."/>
            <person name="Era A."/>
            <person name="Ohbayashi R."/>
            <person name="Uzuka A."/>
            <person name="Nozaki H."/>
            <person name="Yoshikawa H."/>
            <person name="Miyagishima S.Y."/>
        </authorList>
    </citation>
    <scope>NUCLEOTIDE SEQUENCE [LARGE SCALE GENOMIC DNA]</scope>
    <source>
        <strain evidence="2 3">NIES-2499</strain>
    </source>
</reference>
<comment type="caution">
    <text evidence="2">The sequence shown here is derived from an EMBL/GenBank/DDBJ whole genome shotgun (WGS) entry which is preliminary data.</text>
</comment>
<proteinExistence type="predicted"/>
<name>A0A250XHB4_9CHLO</name>
<dbReference type="Proteomes" id="UP000232323">
    <property type="component" value="Unassembled WGS sequence"/>
</dbReference>